<comment type="caution">
    <text evidence="1">The sequence shown here is derived from an EMBL/GenBank/DDBJ whole genome shotgun (WGS) entry which is preliminary data.</text>
</comment>
<name>A0A6M0Q423_9BACI</name>
<dbReference type="RefSeq" id="WP_163178246.1">
    <property type="nucleotide sequence ID" value="NZ_JAAIWM010000001.1"/>
</dbReference>
<keyword evidence="2" id="KW-1185">Reference proteome</keyword>
<dbReference type="Pfam" id="PF06338">
    <property type="entry name" value="ComK"/>
    <property type="match status" value="1"/>
</dbReference>
<accession>A0A6M0Q423</accession>
<dbReference type="InterPro" id="IPR010461">
    <property type="entry name" value="ComK"/>
</dbReference>
<gene>
    <name evidence="1" type="ORF">G4D63_04920</name>
</gene>
<proteinExistence type="predicted"/>
<dbReference type="AlphaFoldDB" id="A0A6M0Q423"/>
<dbReference type="GO" id="GO:0030420">
    <property type="term" value="P:establishment of competence for transformation"/>
    <property type="evidence" value="ECO:0007669"/>
    <property type="project" value="InterPro"/>
</dbReference>
<dbReference type="EMBL" id="JAAIWM010000001">
    <property type="protein sequence ID" value="NEY71081.1"/>
    <property type="molecule type" value="Genomic_DNA"/>
</dbReference>
<sequence length="168" mass="19289">MLEIKHYEISASTLAVLPAYHPTFGSKIIDLQGEYYCKETPIKLIEHACLEGGASLEGRKKALGHLKSFHQCPPIPINPLEDIYAFPTISPESYNCNWIFYEHIHYLTPQLQSTIITFRNQQILEVPISIAVMKKQLSRTESCIVSFSKPRRRQLLYNPDRIIPVTTF</sequence>
<evidence type="ECO:0000313" key="2">
    <source>
        <dbReference type="Proteomes" id="UP000481043"/>
    </source>
</evidence>
<reference evidence="1 2" key="1">
    <citation type="submission" date="2020-02" db="EMBL/GenBank/DDBJ databases">
        <title>Bacillus aquiflavi sp. nov., isolated from yellow water of strong flavor Chinese baijiu in Yibin region of China.</title>
        <authorList>
            <person name="Xie J."/>
        </authorList>
    </citation>
    <scope>NUCLEOTIDE SEQUENCE [LARGE SCALE GENOMIC DNA]</scope>
    <source>
        <strain evidence="1 2">SA4</strain>
    </source>
</reference>
<evidence type="ECO:0000313" key="1">
    <source>
        <dbReference type="EMBL" id="NEY71081.1"/>
    </source>
</evidence>
<dbReference type="Proteomes" id="UP000481043">
    <property type="component" value="Unassembled WGS sequence"/>
</dbReference>
<protein>
    <submittedName>
        <fullName evidence="1">Competence protein</fullName>
    </submittedName>
</protein>
<organism evidence="1 2">
    <name type="scientific">Bacillus mesophilus</name>
    <dbReference type="NCBI Taxonomy" id="1808955"/>
    <lineage>
        <taxon>Bacteria</taxon>
        <taxon>Bacillati</taxon>
        <taxon>Bacillota</taxon>
        <taxon>Bacilli</taxon>
        <taxon>Bacillales</taxon>
        <taxon>Bacillaceae</taxon>
        <taxon>Bacillus</taxon>
    </lineage>
</organism>